<dbReference type="HOGENOM" id="CLU_2916492_0_0_6"/>
<gene>
    <name evidence="1" type="ordered locus">KPK_4499</name>
</gene>
<proteinExistence type="predicted"/>
<protein>
    <submittedName>
        <fullName evidence="1">Uncharacterized protein</fullName>
    </submittedName>
</protein>
<evidence type="ECO:0000313" key="2">
    <source>
        <dbReference type="Proteomes" id="UP000001734"/>
    </source>
</evidence>
<dbReference type="BioCyc" id="KPNE507522:GI0B-4480-MONOMER"/>
<sequence>MFNKTRQQQKIHDLQRRSELKVISAHLVVGAFNECRTEMNGARQIFCGALAGEIPLSLPAE</sequence>
<dbReference type="Proteomes" id="UP000001734">
    <property type="component" value="Chromosome"/>
</dbReference>
<dbReference type="AlphaFoldDB" id="B5Y1F7"/>
<reference evidence="1 2" key="1">
    <citation type="journal article" date="2008" name="PLoS Genet.">
        <title>Complete genome sequence of the N2-fixing broad host range endophyte Klebsiella pneumoniae 342 and virulence predictions verified in mice.</title>
        <authorList>
            <person name="Fouts D.E."/>
            <person name="Tyler H.L."/>
            <person name="DeBoy R.T."/>
            <person name="Daugherty S."/>
            <person name="Ren Q."/>
            <person name="Badger J.H."/>
            <person name="Durkin A.S."/>
            <person name="Huot H."/>
            <person name="Shrivastava S."/>
            <person name="Kothari S."/>
            <person name="Dodson R.J."/>
            <person name="Mohamoud Y."/>
            <person name="Khouri H."/>
            <person name="Roesch L.F."/>
            <person name="Krogfelt K.A."/>
            <person name="Struve C."/>
            <person name="Triplett E.W."/>
            <person name="Methe B.A."/>
        </authorList>
    </citation>
    <scope>NUCLEOTIDE SEQUENCE [LARGE SCALE GENOMIC DNA]</scope>
    <source>
        <strain evidence="1 2">342</strain>
    </source>
</reference>
<accession>B5Y1F7</accession>
<dbReference type="EMBL" id="CP000964">
    <property type="protein sequence ID" value="ACI08263.1"/>
    <property type="molecule type" value="Genomic_DNA"/>
</dbReference>
<dbReference type="KEGG" id="kpe:KPK_4499"/>
<organism evidence="1 2">
    <name type="scientific">Klebsiella variicola (strain 342)</name>
    <name type="common">Klebsiella pneumoniae</name>
    <dbReference type="NCBI Taxonomy" id="507522"/>
    <lineage>
        <taxon>Bacteria</taxon>
        <taxon>Pseudomonadati</taxon>
        <taxon>Pseudomonadota</taxon>
        <taxon>Gammaproteobacteria</taxon>
        <taxon>Enterobacterales</taxon>
        <taxon>Enterobacteriaceae</taxon>
        <taxon>Klebsiella/Raoultella group</taxon>
        <taxon>Klebsiella</taxon>
        <taxon>Klebsiella pneumoniae complex</taxon>
    </lineage>
</organism>
<name>B5Y1F7_KLEV3</name>
<evidence type="ECO:0000313" key="1">
    <source>
        <dbReference type="EMBL" id="ACI08263.1"/>
    </source>
</evidence>